<evidence type="ECO:0000313" key="2">
    <source>
        <dbReference type="EMBL" id="GAD95667.1"/>
    </source>
</evidence>
<dbReference type="AlphaFoldDB" id="V5G465"/>
<feature type="compositionally biased region" description="Polar residues" evidence="1">
    <location>
        <begin position="257"/>
        <end position="266"/>
    </location>
</feature>
<gene>
    <name evidence="2" type="ORF">PVAR5_4313</name>
</gene>
<dbReference type="Proteomes" id="UP000018001">
    <property type="component" value="Unassembled WGS sequence"/>
</dbReference>
<dbReference type="InParanoid" id="V5G465"/>
<name>V5G465_BYSSN</name>
<dbReference type="HOGENOM" id="CLU_1011928_0_0_1"/>
<dbReference type="OrthoDB" id="4467841at2759"/>
<sequence length="275" mass="32011">MCCCFWFEALLECLGFHRTARSLRLWQLGFYDPRAGDAAKYKPEIQWIKGYERKERNEIALLQRIHRLEREQPQFMATGMIPTIVTLPPRAIGKKRPGVSKYSVTKYSGALEKELKIVRELCDRVQKSLARMYSDQPRKGRGLRLREWQKIREPRANEMPMLWMDGRKACALAGGCCGRMCRCCDSPLRTYFEPSDDPYELRKVVGIYGHCTNECGCCARHNGHYRPDFHLEELISEIFRRADVENDVWDEPDGSDDTSSAQTLFEQHTFDKANE</sequence>
<feature type="region of interest" description="Disordered" evidence="1">
    <location>
        <begin position="247"/>
        <end position="275"/>
    </location>
</feature>
<evidence type="ECO:0000256" key="1">
    <source>
        <dbReference type="SAM" id="MobiDB-lite"/>
    </source>
</evidence>
<organism evidence="2 3">
    <name type="scientific">Byssochlamys spectabilis (strain No. 5 / NBRC 109023)</name>
    <name type="common">Paecilomyces variotii</name>
    <dbReference type="NCBI Taxonomy" id="1356009"/>
    <lineage>
        <taxon>Eukaryota</taxon>
        <taxon>Fungi</taxon>
        <taxon>Dikarya</taxon>
        <taxon>Ascomycota</taxon>
        <taxon>Pezizomycotina</taxon>
        <taxon>Eurotiomycetes</taxon>
        <taxon>Eurotiomycetidae</taxon>
        <taxon>Eurotiales</taxon>
        <taxon>Thermoascaceae</taxon>
        <taxon>Paecilomyces</taxon>
    </lineage>
</organism>
<protein>
    <submittedName>
        <fullName evidence="2">Uncharacterized protein</fullName>
    </submittedName>
</protein>
<comment type="caution">
    <text evidence="2">The sequence shown here is derived from an EMBL/GenBank/DDBJ whole genome shotgun (WGS) entry which is preliminary data.</text>
</comment>
<proteinExistence type="predicted"/>
<reference evidence="3" key="1">
    <citation type="journal article" date="2014" name="Genome Announc.">
        <title>Draft genome sequence of the formaldehyde-resistant fungus Byssochlamys spectabilis No. 5 (anamorph Paecilomyces variotii No. 5) (NBRC109023).</title>
        <authorList>
            <person name="Oka T."/>
            <person name="Ekino K."/>
            <person name="Fukuda K."/>
            <person name="Nomura Y."/>
        </authorList>
    </citation>
    <scope>NUCLEOTIDE SEQUENCE [LARGE SCALE GENOMIC DNA]</scope>
    <source>
        <strain evidence="3">No. 5 / NBRC 109023</strain>
    </source>
</reference>
<feature type="compositionally biased region" description="Acidic residues" evidence="1">
    <location>
        <begin position="247"/>
        <end position="256"/>
    </location>
</feature>
<dbReference type="eggNOG" id="ENOG502RPFJ">
    <property type="taxonomic scope" value="Eukaryota"/>
</dbReference>
<dbReference type="EMBL" id="BAUL01000135">
    <property type="protein sequence ID" value="GAD95667.1"/>
    <property type="molecule type" value="Genomic_DNA"/>
</dbReference>
<evidence type="ECO:0000313" key="3">
    <source>
        <dbReference type="Proteomes" id="UP000018001"/>
    </source>
</evidence>
<accession>V5G465</accession>
<keyword evidence="3" id="KW-1185">Reference proteome</keyword>